<evidence type="ECO:0000256" key="1">
    <source>
        <dbReference type="PROSITE-ProRule" id="PRU00047"/>
    </source>
</evidence>
<feature type="domain" description="CCHC-type" evidence="2">
    <location>
        <begin position="257"/>
        <end position="271"/>
    </location>
</feature>
<dbReference type="Pfam" id="PF14223">
    <property type="entry name" value="Retrotran_gag_2"/>
    <property type="match status" value="1"/>
</dbReference>
<dbReference type="EMBL" id="PDCK01000043">
    <property type="protein sequence ID" value="PRQ35364.1"/>
    <property type="molecule type" value="Genomic_DNA"/>
</dbReference>
<sequence>MQEQFAKVLSQMTKIETLTGSNIKKWKEDVEIALGLMDIDLPLRVPEAPKITATSTRLEKDKAEKWESNNKMCIKIMQRAMTDTVRGGIPVCERAADFLAAIEEKFKESDKAEITNLMNTLSTMKYDGNGSVREHCLKMIDIASKLKTLEVPVAYPWLVYLALSSLPPQFSQLVTTYNTQRDKWMINELISICVQEEDMIKKEKGKVVTTVNLVTKGQSKNYGVKKPTFKNFSKGSSSAGGSHFSKDSKASNSNVFKCFFCDKVGHLKRNCHK</sequence>
<dbReference type="SUPFAM" id="SSF57756">
    <property type="entry name" value="Retrovirus zinc finger-like domains"/>
    <property type="match status" value="1"/>
</dbReference>
<accession>A0A2P6QMH7</accession>
<dbReference type="PANTHER" id="PTHR35317">
    <property type="entry name" value="OS04G0629600 PROTEIN"/>
    <property type="match status" value="1"/>
</dbReference>
<reference evidence="3 4" key="1">
    <citation type="journal article" date="2018" name="Nat. Genet.">
        <title>The Rosa genome provides new insights in the design of modern roses.</title>
        <authorList>
            <person name="Bendahmane M."/>
        </authorList>
    </citation>
    <scope>NUCLEOTIDE SEQUENCE [LARGE SCALE GENOMIC DNA]</scope>
    <source>
        <strain evidence="4">cv. Old Blush</strain>
    </source>
</reference>
<dbReference type="AlphaFoldDB" id="A0A2P6QMH7"/>
<evidence type="ECO:0000313" key="3">
    <source>
        <dbReference type="EMBL" id="PRQ35364.1"/>
    </source>
</evidence>
<protein>
    <submittedName>
        <fullName evidence="3">Putative transcription factor interactor and regulator CCHC(Zn) family</fullName>
    </submittedName>
</protein>
<dbReference type="InterPro" id="IPR036875">
    <property type="entry name" value="Znf_CCHC_sf"/>
</dbReference>
<name>A0A2P6QMH7_ROSCH</name>
<dbReference type="Proteomes" id="UP000238479">
    <property type="component" value="Chromosome 5"/>
</dbReference>
<evidence type="ECO:0000259" key="2">
    <source>
        <dbReference type="PROSITE" id="PS50158"/>
    </source>
</evidence>
<dbReference type="Gramene" id="PRQ35364">
    <property type="protein sequence ID" value="PRQ35364"/>
    <property type="gene ID" value="RchiOBHm_Chr5g0079181"/>
</dbReference>
<dbReference type="GO" id="GO:0008270">
    <property type="term" value="F:zinc ion binding"/>
    <property type="evidence" value="ECO:0007669"/>
    <property type="project" value="UniProtKB-KW"/>
</dbReference>
<keyword evidence="1" id="KW-0479">Metal-binding</keyword>
<proteinExistence type="predicted"/>
<dbReference type="PANTHER" id="PTHR35317:SF42">
    <property type="entry name" value="RETROTRANSPOSON GAG DOMAIN-CONTAINING PROTEIN"/>
    <property type="match status" value="1"/>
</dbReference>
<evidence type="ECO:0000313" key="4">
    <source>
        <dbReference type="Proteomes" id="UP000238479"/>
    </source>
</evidence>
<gene>
    <name evidence="3" type="ORF">RchiOBHm_Chr5g0079181</name>
</gene>
<dbReference type="OMA" id="INANRNC"/>
<organism evidence="3 4">
    <name type="scientific">Rosa chinensis</name>
    <name type="common">China rose</name>
    <dbReference type="NCBI Taxonomy" id="74649"/>
    <lineage>
        <taxon>Eukaryota</taxon>
        <taxon>Viridiplantae</taxon>
        <taxon>Streptophyta</taxon>
        <taxon>Embryophyta</taxon>
        <taxon>Tracheophyta</taxon>
        <taxon>Spermatophyta</taxon>
        <taxon>Magnoliopsida</taxon>
        <taxon>eudicotyledons</taxon>
        <taxon>Gunneridae</taxon>
        <taxon>Pentapetalae</taxon>
        <taxon>rosids</taxon>
        <taxon>fabids</taxon>
        <taxon>Rosales</taxon>
        <taxon>Rosaceae</taxon>
        <taxon>Rosoideae</taxon>
        <taxon>Rosoideae incertae sedis</taxon>
        <taxon>Rosa</taxon>
    </lineage>
</organism>
<keyword evidence="4" id="KW-1185">Reference proteome</keyword>
<dbReference type="PROSITE" id="PS50158">
    <property type="entry name" value="ZF_CCHC"/>
    <property type="match status" value="1"/>
</dbReference>
<dbReference type="InterPro" id="IPR001878">
    <property type="entry name" value="Znf_CCHC"/>
</dbReference>
<dbReference type="GO" id="GO:0003676">
    <property type="term" value="F:nucleic acid binding"/>
    <property type="evidence" value="ECO:0007669"/>
    <property type="project" value="InterPro"/>
</dbReference>
<comment type="caution">
    <text evidence="3">The sequence shown here is derived from an EMBL/GenBank/DDBJ whole genome shotgun (WGS) entry which is preliminary data.</text>
</comment>
<keyword evidence="1" id="KW-0862">Zinc</keyword>
<keyword evidence="1" id="KW-0863">Zinc-finger</keyword>